<sequence length="212" mass="23340">MTTPTGRGWWRRNRWWLPVVPLALAAMLAASSIRLGTFWWEADYHRATQEVAAGEWADVRDGGTDALGDFERHFRVRLDALTEVERFAPPESSAVQELPPGTRAVAAHLEFEADPEEPLAGCTVVLVGSDGVLYGGDTSDAYDQSSQCVPADRPGPLLALLGTETERTTAPGEERPEQWTTAPVMVVPDDARIIAVQIRYEPPDYLVLRAQD</sequence>
<gene>
    <name evidence="1" type="ORF">SAMN04489844_3059</name>
</gene>
<evidence type="ECO:0000313" key="2">
    <source>
        <dbReference type="Proteomes" id="UP000198742"/>
    </source>
</evidence>
<reference evidence="2" key="1">
    <citation type="submission" date="2016-10" db="EMBL/GenBank/DDBJ databases">
        <authorList>
            <person name="Varghese N."/>
            <person name="Submissions S."/>
        </authorList>
    </citation>
    <scope>NUCLEOTIDE SEQUENCE [LARGE SCALE GENOMIC DNA]</scope>
    <source>
        <strain evidence="2">DSM 22017</strain>
    </source>
</reference>
<organism evidence="1 2">
    <name type="scientific">Nocardioides exalbidus</name>
    <dbReference type="NCBI Taxonomy" id="402596"/>
    <lineage>
        <taxon>Bacteria</taxon>
        <taxon>Bacillati</taxon>
        <taxon>Actinomycetota</taxon>
        <taxon>Actinomycetes</taxon>
        <taxon>Propionibacteriales</taxon>
        <taxon>Nocardioidaceae</taxon>
        <taxon>Nocardioides</taxon>
    </lineage>
</organism>
<proteinExistence type="predicted"/>
<dbReference type="AlphaFoldDB" id="A0A1H4VMD5"/>
<keyword evidence="2" id="KW-1185">Reference proteome</keyword>
<dbReference type="Proteomes" id="UP000198742">
    <property type="component" value="Unassembled WGS sequence"/>
</dbReference>
<evidence type="ECO:0000313" key="1">
    <source>
        <dbReference type="EMBL" id="SEC82249.1"/>
    </source>
</evidence>
<dbReference type="RefSeq" id="WP_090969875.1">
    <property type="nucleotide sequence ID" value="NZ_FNRT01000002.1"/>
</dbReference>
<dbReference type="STRING" id="402596.SAMN04489844_3059"/>
<accession>A0A1H4VMD5</accession>
<dbReference type="OrthoDB" id="3830242at2"/>
<protein>
    <submittedName>
        <fullName evidence="1">Uncharacterized protein</fullName>
    </submittedName>
</protein>
<name>A0A1H4VMD5_9ACTN</name>
<dbReference type="EMBL" id="FNRT01000002">
    <property type="protein sequence ID" value="SEC82249.1"/>
    <property type="molecule type" value="Genomic_DNA"/>
</dbReference>